<evidence type="ECO:0008006" key="4">
    <source>
        <dbReference type="Google" id="ProtNLM"/>
    </source>
</evidence>
<sequence length="550" mass="59310">MFLTRVDVAVYGLCCAFLTTWILSARVLVRKYASFKSESRACAWLVAVPTSLVMTSAGLMAILDLVKGVQQGVLVRELLFAEPTYARWLCCYFLAHCHVDLVLAYALWPKEIDMLTGPIHHGIYTVFLLFCILRLDLSYGFALFGVDEFPNVLLAVGNIHTPWRQDWTFGITWLVLRILWHTVAMFLVVSNLGFSSYFFVCFVSIGSFVMHIWWWWGWLSSKIPGMKKKKSPAQTAPPSSKTEKKEISPQTQNSASVSVAVSPENSATAALVDGVRAQKAQAETAGASAPPSEKGEGARLLPSLPAATEVSNTRNESSTAIPGKDSQQGGALRNGSSSNGSVKNPKRSQARQRLTGGNKNIQTQQQQKKSANAGGKNNTPSSPATENSNKRLGRFPSFPLRFSLAGFGAVALAGEHAATGSSRSGPPSRDSDGSAAAAAAAAGWRAYSPLHQGGVPNLRVQLPNMNFRILQRFRENYQWVMASAGEDPQDPQNPTAAFSLTTGLQMIRALLENAVESMAGEGGQNGQGGEEEEDEGAVAEELPQAVAARA</sequence>
<reference evidence="3" key="1">
    <citation type="submission" date="2014-11" db="EMBL/GenBank/DDBJ databases">
        <authorList>
            <person name="Otto D Thomas"/>
            <person name="Naeem Raeece"/>
        </authorList>
    </citation>
    <scope>NUCLEOTIDE SEQUENCE</scope>
</reference>
<feature type="transmembrane region" description="Helical" evidence="2">
    <location>
        <begin position="167"/>
        <end position="189"/>
    </location>
</feature>
<evidence type="ECO:0000256" key="1">
    <source>
        <dbReference type="SAM" id="MobiDB-lite"/>
    </source>
</evidence>
<evidence type="ECO:0000313" key="3">
    <source>
        <dbReference type="EMBL" id="CEM48680.1"/>
    </source>
</evidence>
<feature type="region of interest" description="Disordered" evidence="1">
    <location>
        <begin position="304"/>
        <end position="392"/>
    </location>
</feature>
<dbReference type="VEuPathDB" id="CryptoDB:Cvel_8977"/>
<feature type="region of interest" description="Disordered" evidence="1">
    <location>
        <begin position="516"/>
        <end position="550"/>
    </location>
</feature>
<feature type="transmembrane region" description="Helical" evidence="2">
    <location>
        <begin position="119"/>
        <end position="144"/>
    </location>
</feature>
<gene>
    <name evidence="3" type="ORF">Cvel_8977</name>
</gene>
<keyword evidence="2" id="KW-0812">Transmembrane</keyword>
<name>A0A0G4HW40_9ALVE</name>
<feature type="compositionally biased region" description="Low complexity" evidence="1">
    <location>
        <begin position="355"/>
        <end position="368"/>
    </location>
</feature>
<feature type="compositionally biased region" description="Polar residues" evidence="1">
    <location>
        <begin position="375"/>
        <end position="387"/>
    </location>
</feature>
<feature type="region of interest" description="Disordered" evidence="1">
    <location>
        <begin position="229"/>
        <end position="260"/>
    </location>
</feature>
<proteinExistence type="predicted"/>
<protein>
    <recommendedName>
        <fullName evidence="4">TLC domain-containing protein</fullName>
    </recommendedName>
</protein>
<organism evidence="3">
    <name type="scientific">Chromera velia CCMP2878</name>
    <dbReference type="NCBI Taxonomy" id="1169474"/>
    <lineage>
        <taxon>Eukaryota</taxon>
        <taxon>Sar</taxon>
        <taxon>Alveolata</taxon>
        <taxon>Colpodellida</taxon>
        <taxon>Chromeraceae</taxon>
        <taxon>Chromera</taxon>
    </lineage>
</organism>
<feature type="transmembrane region" description="Helical" evidence="2">
    <location>
        <begin position="41"/>
        <end position="65"/>
    </location>
</feature>
<accession>A0A0G4HW40</accession>
<dbReference type="AlphaFoldDB" id="A0A0G4HW40"/>
<keyword evidence="2" id="KW-1133">Transmembrane helix</keyword>
<feature type="transmembrane region" description="Helical" evidence="2">
    <location>
        <begin position="85"/>
        <end position="107"/>
    </location>
</feature>
<feature type="compositionally biased region" description="Polar residues" evidence="1">
    <location>
        <begin position="309"/>
        <end position="342"/>
    </location>
</feature>
<feature type="compositionally biased region" description="Acidic residues" evidence="1">
    <location>
        <begin position="529"/>
        <end position="538"/>
    </location>
</feature>
<feature type="transmembrane region" description="Helical" evidence="2">
    <location>
        <begin position="6"/>
        <end position="29"/>
    </location>
</feature>
<dbReference type="EMBL" id="CDMZ01004109">
    <property type="protein sequence ID" value="CEM48680.1"/>
    <property type="molecule type" value="Genomic_DNA"/>
</dbReference>
<feature type="compositionally biased region" description="Polar residues" evidence="1">
    <location>
        <begin position="248"/>
        <end position="260"/>
    </location>
</feature>
<feature type="transmembrane region" description="Helical" evidence="2">
    <location>
        <begin position="196"/>
        <end position="216"/>
    </location>
</feature>
<evidence type="ECO:0000256" key="2">
    <source>
        <dbReference type="SAM" id="Phobius"/>
    </source>
</evidence>
<keyword evidence="2" id="KW-0472">Membrane</keyword>